<keyword evidence="2" id="KW-0560">Oxidoreductase</keyword>
<dbReference type="EC" id="1.3.1.95" evidence="2"/>
<dbReference type="Gene3D" id="3.40.50.720">
    <property type="entry name" value="NAD(P)-binding Rossmann-like Domain"/>
    <property type="match status" value="1"/>
</dbReference>
<comment type="caution">
    <text evidence="2">The sequence shown here is derived from an EMBL/GenBank/DDBJ whole genome shotgun (WGS) entry which is preliminary data.</text>
</comment>
<dbReference type="RefSeq" id="WP_163948672.1">
    <property type="nucleotide sequence ID" value="NZ_JAAIKC010000005.1"/>
</dbReference>
<dbReference type="InterPro" id="IPR020843">
    <property type="entry name" value="ER"/>
</dbReference>
<dbReference type="Pfam" id="PF08240">
    <property type="entry name" value="ADH_N"/>
    <property type="match status" value="1"/>
</dbReference>
<dbReference type="InterPro" id="IPR013149">
    <property type="entry name" value="ADH-like_C"/>
</dbReference>
<reference evidence="2" key="1">
    <citation type="submission" date="2020-02" db="EMBL/GenBank/DDBJ databases">
        <authorList>
            <person name="Shen X.-R."/>
            <person name="Zhang Y.-X."/>
        </authorList>
    </citation>
    <scope>NUCLEOTIDE SEQUENCE</scope>
    <source>
        <strain evidence="2">SYP-B3998</strain>
    </source>
</reference>
<dbReference type="InterPro" id="IPR011032">
    <property type="entry name" value="GroES-like_sf"/>
</dbReference>
<dbReference type="SUPFAM" id="SSF51735">
    <property type="entry name" value="NAD(P)-binding Rossmann-fold domains"/>
    <property type="match status" value="1"/>
</dbReference>
<dbReference type="InterPro" id="IPR014188">
    <property type="entry name" value="Acrylyl-CoA_reductase_AcuI"/>
</dbReference>
<dbReference type="GO" id="GO:0043958">
    <property type="term" value="F:acryloyl-CoA reductase (NADH) activity"/>
    <property type="evidence" value="ECO:0007669"/>
    <property type="project" value="UniProtKB-EC"/>
</dbReference>
<evidence type="ECO:0000259" key="1">
    <source>
        <dbReference type="SMART" id="SM00829"/>
    </source>
</evidence>
<feature type="domain" description="Enoyl reductase (ER)" evidence="1">
    <location>
        <begin position="11"/>
        <end position="327"/>
    </location>
</feature>
<dbReference type="GO" id="GO:0043957">
    <property type="term" value="F:acryloyl-CoA reductase (NADPH) activity"/>
    <property type="evidence" value="ECO:0007669"/>
    <property type="project" value="TreeGrafter"/>
</dbReference>
<accession>A0A6G4A140</accession>
<dbReference type="SUPFAM" id="SSF50129">
    <property type="entry name" value="GroES-like"/>
    <property type="match status" value="1"/>
</dbReference>
<dbReference type="Pfam" id="PF00107">
    <property type="entry name" value="ADH_zinc_N"/>
    <property type="match status" value="1"/>
</dbReference>
<dbReference type="NCBIfam" id="TIGR02823">
    <property type="entry name" value="oxido_YhdH"/>
    <property type="match status" value="1"/>
</dbReference>
<dbReference type="SMART" id="SM00829">
    <property type="entry name" value="PKS_ER"/>
    <property type="match status" value="1"/>
</dbReference>
<dbReference type="InterPro" id="IPR051397">
    <property type="entry name" value="Zn-ADH-like_protein"/>
</dbReference>
<dbReference type="PANTHER" id="PTHR43677">
    <property type="entry name" value="SHORT-CHAIN DEHYDROGENASE/REDUCTASE"/>
    <property type="match status" value="1"/>
</dbReference>
<organism evidence="2">
    <name type="scientific">Paenibacillus sp. SYP-B3998</name>
    <dbReference type="NCBI Taxonomy" id="2678564"/>
    <lineage>
        <taxon>Bacteria</taxon>
        <taxon>Bacillati</taxon>
        <taxon>Bacillota</taxon>
        <taxon>Bacilli</taxon>
        <taxon>Bacillales</taxon>
        <taxon>Paenibacillaceae</taxon>
        <taxon>Paenibacillus</taxon>
    </lineage>
</organism>
<gene>
    <name evidence="2" type="ORF">GK047_16150</name>
</gene>
<dbReference type="InterPro" id="IPR036291">
    <property type="entry name" value="NAD(P)-bd_dom_sf"/>
</dbReference>
<dbReference type="EMBL" id="JAAIKC010000005">
    <property type="protein sequence ID" value="NEW07539.1"/>
    <property type="molecule type" value="Genomic_DNA"/>
</dbReference>
<name>A0A6G4A140_9BACL</name>
<protein>
    <submittedName>
        <fullName evidence="2">Acryloyl-CoA reductase</fullName>
        <ecNumber evidence="2">1.3.1.95</ecNumber>
    </submittedName>
</protein>
<dbReference type="AlphaFoldDB" id="A0A6G4A140"/>
<dbReference type="Gene3D" id="3.90.180.10">
    <property type="entry name" value="Medium-chain alcohol dehydrogenases, catalytic domain"/>
    <property type="match status" value="1"/>
</dbReference>
<dbReference type="InterPro" id="IPR013154">
    <property type="entry name" value="ADH-like_N"/>
</dbReference>
<sequence length="332" mass="35864">MDSFGALIVDRTKDAFTLEVKELRIEDLPSGEVTIRVLYSSINYKDALACTSNGRVVRSYPIVPGIDLAGTVVASTDGCYREGDEVLVTSYELGTGHYGGFSAYARVPADWVIPLPQGLTHREAMILGTAGFTAALSIQRLEENGLQRHEGPILVRGATGGVGSNSVSMLAALGYEVEASTGKSEDHAYLLELGAKRVLSREELSPEVSKPIDKEHWAGAVDPVGGASLSYVLSRIKYGGSVALSGLTAGAEFDATVFPFILRAVNVLGIDSVYYPMAKRKRLWERIASELKPVGLEKMVYKEISLSRVVDAAEEVLRGKIRGRVLVRLNDE</sequence>
<evidence type="ECO:0000313" key="2">
    <source>
        <dbReference type="EMBL" id="NEW07539.1"/>
    </source>
</evidence>
<proteinExistence type="predicted"/>
<dbReference type="PANTHER" id="PTHR43677:SF1">
    <property type="entry name" value="ACRYLYL-COA REDUCTASE ACUI-RELATED"/>
    <property type="match status" value="1"/>
</dbReference>